<dbReference type="InterPro" id="IPR011340">
    <property type="entry name" value="Cys_dSase-rel"/>
</dbReference>
<dbReference type="AlphaFoldDB" id="A0A1Y6IP24"/>
<accession>A0A1Y6IP24</accession>
<reference evidence="3 6" key="2">
    <citation type="submission" date="2023-11" db="EMBL/GenBank/DDBJ databases">
        <title>Plant-associative lifestyle of Vibrio porteresiae and its evolutionary dynamics.</title>
        <authorList>
            <person name="Rameshkumar N."/>
            <person name="Kirti K."/>
        </authorList>
    </citation>
    <scope>NUCLEOTIDE SEQUENCE [LARGE SCALE GENOMIC DNA]</scope>
    <source>
        <strain evidence="3 6">MSSRF38</strain>
    </source>
</reference>
<dbReference type="InterPro" id="IPR015424">
    <property type="entry name" value="PyrdxlP-dep_Trfase"/>
</dbReference>
<dbReference type="NCBIfam" id="TIGR01976">
    <property type="entry name" value="am_tr_V_VC1184"/>
    <property type="match status" value="1"/>
</dbReference>
<dbReference type="Gene3D" id="3.40.640.10">
    <property type="entry name" value="Type I PLP-dependent aspartate aminotransferase-like (Major domain)"/>
    <property type="match status" value="1"/>
</dbReference>
<name>A0A1Y6IP24_9VIBR</name>
<dbReference type="EMBL" id="FXXI01000001">
    <property type="protein sequence ID" value="SMR99406.1"/>
    <property type="molecule type" value="Genomic_DNA"/>
</dbReference>
<dbReference type="Proteomes" id="UP001283366">
    <property type="component" value="Unassembled WGS sequence"/>
</dbReference>
<keyword evidence="1" id="KW-0663">Pyridoxal phosphate</keyword>
<dbReference type="Pfam" id="PF00266">
    <property type="entry name" value="Aminotran_5"/>
    <property type="match status" value="1"/>
</dbReference>
<dbReference type="EC" id="2.8.1.7" evidence="4"/>
<protein>
    <submittedName>
        <fullName evidence="3">Cysteine desulfurase-like protein</fullName>
    </submittedName>
    <submittedName>
        <fullName evidence="4">Putative cysteine desulfurase</fullName>
        <ecNumber evidence="4">2.8.1.7</ecNumber>
    </submittedName>
</protein>
<gene>
    <name evidence="4" type="primary">csd</name>
    <name evidence="3" type="ORF">SBX37_13160</name>
    <name evidence="4" type="ORF">VIM7927_00631</name>
</gene>
<evidence type="ECO:0000313" key="5">
    <source>
        <dbReference type="Proteomes" id="UP000196125"/>
    </source>
</evidence>
<dbReference type="RefSeq" id="WP_200807653.1">
    <property type="nucleotide sequence ID" value="NZ_AP024883.1"/>
</dbReference>
<dbReference type="Gene3D" id="3.90.1150.10">
    <property type="entry name" value="Aspartate Aminotransferase, domain 1"/>
    <property type="match status" value="1"/>
</dbReference>
<evidence type="ECO:0000313" key="4">
    <source>
        <dbReference type="EMBL" id="SMR99406.1"/>
    </source>
</evidence>
<keyword evidence="4" id="KW-0808">Transferase</keyword>
<reference evidence="4 5" key="1">
    <citation type="submission" date="2017-05" db="EMBL/GenBank/DDBJ databases">
        <authorList>
            <person name="Song R."/>
            <person name="Chenine A.L."/>
            <person name="Ruprecht R.M."/>
        </authorList>
    </citation>
    <scope>NUCLEOTIDE SEQUENCE [LARGE SCALE GENOMIC DNA]</scope>
    <source>
        <strain evidence="4 5">CECT 7927</strain>
    </source>
</reference>
<dbReference type="PANTHER" id="PTHR43586">
    <property type="entry name" value="CYSTEINE DESULFURASE"/>
    <property type="match status" value="1"/>
</dbReference>
<keyword evidence="6" id="KW-1185">Reference proteome</keyword>
<dbReference type="InterPro" id="IPR000192">
    <property type="entry name" value="Aminotrans_V_dom"/>
</dbReference>
<dbReference type="InterPro" id="IPR015422">
    <property type="entry name" value="PyrdxlP-dep_Trfase_small"/>
</dbReference>
<dbReference type="InterPro" id="IPR015421">
    <property type="entry name" value="PyrdxlP-dep_Trfase_major"/>
</dbReference>
<dbReference type="PANTHER" id="PTHR43586:SF21">
    <property type="entry name" value="PYRIDOXAL PHOSPHATE (PLP)-DEPENDENT ASPARTATE AMINOTRANSFERASE SUPERFAMILY"/>
    <property type="match status" value="1"/>
</dbReference>
<sequence>MNFTPEAVRQQFPVFRQRNHPLPLFFDGPGGSQVPVTVMDQMYRYLSGGTANLGGHYPTSMQTGQLVMQARETVQAFLNAPDSRNIVFGANMTTLTFHMSRILSRTWQAGDEVIVTELDHYANVSSWQQAAAEKGAVVHQARLDERQCTLDVEHLLSLISERTQLIAVTYASNTTGSVVDVRRIIEAAHQVGALVYVDAVHVAPHQLIDVQALECDFLVCSAYKFYGPHVGLLYIASHWLEHFEPYKVEPAPNLGPGRYETGTLNFEGLAGVIGAIEYLAQWGRKDDPLRSRLAESFTQYQRHEQQLCELFLSMLQTLTSVRLYGIDVADMSMRTPTFALRFVHDTPEQIAKVLGQENIYVWNGHFYALGLVRRLGLENQGGVLRIGMMHYNTEAEVHHLFEHLRRFDL</sequence>
<dbReference type="Proteomes" id="UP000196125">
    <property type="component" value="Unassembled WGS sequence"/>
</dbReference>
<evidence type="ECO:0000313" key="6">
    <source>
        <dbReference type="Proteomes" id="UP001283366"/>
    </source>
</evidence>
<organism evidence="4 5">
    <name type="scientific">Vibrio mangrovi</name>
    <dbReference type="NCBI Taxonomy" id="474394"/>
    <lineage>
        <taxon>Bacteria</taxon>
        <taxon>Pseudomonadati</taxon>
        <taxon>Pseudomonadota</taxon>
        <taxon>Gammaproteobacteria</taxon>
        <taxon>Vibrionales</taxon>
        <taxon>Vibrionaceae</taxon>
        <taxon>Vibrio</taxon>
    </lineage>
</organism>
<dbReference type="GO" id="GO:0031071">
    <property type="term" value="F:cysteine desulfurase activity"/>
    <property type="evidence" value="ECO:0007669"/>
    <property type="project" value="UniProtKB-EC"/>
</dbReference>
<evidence type="ECO:0000259" key="2">
    <source>
        <dbReference type="Pfam" id="PF00266"/>
    </source>
</evidence>
<proteinExistence type="predicted"/>
<evidence type="ECO:0000256" key="1">
    <source>
        <dbReference type="ARBA" id="ARBA00022898"/>
    </source>
</evidence>
<feature type="domain" description="Aminotransferase class V" evidence="2">
    <location>
        <begin position="25"/>
        <end position="400"/>
    </location>
</feature>
<evidence type="ECO:0000313" key="3">
    <source>
        <dbReference type="EMBL" id="MDW6003799.1"/>
    </source>
</evidence>
<dbReference type="EMBL" id="JAWRCO010000001">
    <property type="protein sequence ID" value="MDW6003799.1"/>
    <property type="molecule type" value="Genomic_DNA"/>
</dbReference>
<dbReference type="SUPFAM" id="SSF53383">
    <property type="entry name" value="PLP-dependent transferases"/>
    <property type="match status" value="1"/>
</dbReference>